<dbReference type="EC" id="2.7.13.3" evidence="3"/>
<dbReference type="PRINTS" id="PR00344">
    <property type="entry name" value="BCTRLSENSOR"/>
</dbReference>
<dbReference type="InterPro" id="IPR003594">
    <property type="entry name" value="HATPase_dom"/>
</dbReference>
<dbReference type="SUPFAM" id="SSF55874">
    <property type="entry name" value="ATPase domain of HSP90 chaperone/DNA topoisomerase II/histidine kinase"/>
    <property type="match status" value="1"/>
</dbReference>
<dbReference type="CDD" id="cd00082">
    <property type="entry name" value="HisKA"/>
    <property type="match status" value="1"/>
</dbReference>
<dbReference type="InterPro" id="IPR050736">
    <property type="entry name" value="Sensor_HK_Regulatory"/>
</dbReference>
<keyword evidence="5" id="KW-0808">Transferase</keyword>
<keyword evidence="11" id="KW-0812">Transmembrane</keyword>
<keyword evidence="11" id="KW-1133">Transmembrane helix</keyword>
<evidence type="ECO:0000256" key="6">
    <source>
        <dbReference type="ARBA" id="ARBA00022741"/>
    </source>
</evidence>
<feature type="transmembrane region" description="Helical" evidence="11">
    <location>
        <begin position="7"/>
        <end position="28"/>
    </location>
</feature>
<proteinExistence type="inferred from homology"/>
<evidence type="ECO:0000256" key="3">
    <source>
        <dbReference type="ARBA" id="ARBA00012438"/>
    </source>
</evidence>
<keyword evidence="6" id="KW-0547">Nucleotide-binding</keyword>
<dbReference type="RefSeq" id="WP_168909257.1">
    <property type="nucleotide sequence ID" value="NZ_CP051428.1"/>
</dbReference>
<keyword evidence="11" id="KW-0472">Membrane</keyword>
<keyword evidence="8" id="KW-0067">ATP-binding</keyword>
<dbReference type="Gene3D" id="1.10.287.130">
    <property type="match status" value="1"/>
</dbReference>
<dbReference type="SMART" id="SM00388">
    <property type="entry name" value="HisKA"/>
    <property type="match status" value="1"/>
</dbReference>
<dbReference type="SMART" id="SM00387">
    <property type="entry name" value="HATPase_c"/>
    <property type="match status" value="1"/>
</dbReference>
<dbReference type="CDD" id="cd16922">
    <property type="entry name" value="HATPase_EvgS-ArcB-TorS-like"/>
    <property type="match status" value="1"/>
</dbReference>
<feature type="transmembrane region" description="Helical" evidence="11">
    <location>
        <begin position="166"/>
        <end position="186"/>
    </location>
</feature>
<dbReference type="Gene3D" id="3.30.565.10">
    <property type="entry name" value="Histidine kinase-like ATPase, C-terminal domain"/>
    <property type="match status" value="1"/>
</dbReference>
<organism evidence="13 14">
    <name type="scientific">Paenibacillus albicereus</name>
    <dbReference type="NCBI Taxonomy" id="2726185"/>
    <lineage>
        <taxon>Bacteria</taxon>
        <taxon>Bacillati</taxon>
        <taxon>Bacillota</taxon>
        <taxon>Bacilli</taxon>
        <taxon>Bacillales</taxon>
        <taxon>Paenibacillaceae</taxon>
        <taxon>Paenibacillus</taxon>
    </lineage>
</organism>
<dbReference type="InterPro" id="IPR036890">
    <property type="entry name" value="HATPase_C_sf"/>
</dbReference>
<comment type="catalytic activity">
    <reaction evidence="1">
        <text>ATP + protein L-histidine = ADP + protein N-phospho-L-histidine.</text>
        <dbReference type="EC" id="2.7.13.3"/>
    </reaction>
</comment>
<name>A0A6H2H206_9BACL</name>
<dbReference type="GO" id="GO:0005886">
    <property type="term" value="C:plasma membrane"/>
    <property type="evidence" value="ECO:0007669"/>
    <property type="project" value="UniProtKB-SubCell"/>
</dbReference>
<gene>
    <name evidence="13" type="ORF">HGI30_20815</name>
</gene>
<evidence type="ECO:0000259" key="12">
    <source>
        <dbReference type="PROSITE" id="PS50109"/>
    </source>
</evidence>
<dbReference type="Proteomes" id="UP000502136">
    <property type="component" value="Chromosome"/>
</dbReference>
<dbReference type="InterPro" id="IPR004358">
    <property type="entry name" value="Sig_transdc_His_kin-like_C"/>
</dbReference>
<dbReference type="KEGG" id="palr:HGI30_20815"/>
<sequence length="465" mass="51455">MAFLKVFFTNISLLVTAAYLFNLGYKLFFHRIRPAAQQAVSALVFIASGILTMGFGLRLSDEVLFDLRQVPLLLAVLTFRSPWAVGLIGLGIGAGRLLFGIAPAAWVGFGNLALLGLVGAVANAWFRKRDFPFSLQAAIVIFGGNLLNSINISLFGIIPFEVYWTGFFPLTFPLSVLLSGFFVYMVREFSREQDRMRELGVKNAALRRQTGELGAAKHELEQQAAELRLASKYKSEFLANMSHELKTPLNSILLLSELIGDHEDERRTEEERRHGAMIHAAGLELLQQIEDILDLSRVEAGKLAIQVEPLSTLELMQSLQLQFEPQARRKELRFDVEADPDAPALMLTDPHRIRQILRNLLANAIKFTDAGGVMLAVRAEPAAGREPWLRFDVVDSGIGIDPDKHELIFEAFRQADGAVTRTYGGTGLGLSISLQLAELLGGRLELESVKGEGSRFSLVLPARLE</sequence>
<dbReference type="Pfam" id="PF00512">
    <property type="entry name" value="HisKA"/>
    <property type="match status" value="1"/>
</dbReference>
<dbReference type="PROSITE" id="PS50109">
    <property type="entry name" value="HIS_KIN"/>
    <property type="match status" value="1"/>
</dbReference>
<keyword evidence="9" id="KW-0902">Two-component regulatory system</keyword>
<keyword evidence="4" id="KW-0597">Phosphoprotein</keyword>
<keyword evidence="14" id="KW-1185">Reference proteome</keyword>
<evidence type="ECO:0000313" key="14">
    <source>
        <dbReference type="Proteomes" id="UP000502136"/>
    </source>
</evidence>
<accession>A0A6H2H206</accession>
<evidence type="ECO:0000313" key="13">
    <source>
        <dbReference type="EMBL" id="QJC53724.1"/>
    </source>
</evidence>
<feature type="transmembrane region" description="Helical" evidence="11">
    <location>
        <begin position="72"/>
        <end position="92"/>
    </location>
</feature>
<dbReference type="GO" id="GO:0071555">
    <property type="term" value="P:cell wall organization"/>
    <property type="evidence" value="ECO:0007669"/>
    <property type="project" value="InterPro"/>
</dbReference>
<dbReference type="FunFam" id="3.30.565.10:FF:000010">
    <property type="entry name" value="Sensor histidine kinase RcsC"/>
    <property type="match status" value="1"/>
</dbReference>
<evidence type="ECO:0000256" key="4">
    <source>
        <dbReference type="ARBA" id="ARBA00022553"/>
    </source>
</evidence>
<dbReference type="Pfam" id="PF02518">
    <property type="entry name" value="HATPase_c"/>
    <property type="match status" value="1"/>
</dbReference>
<feature type="transmembrane region" description="Helical" evidence="11">
    <location>
        <begin position="40"/>
        <end position="60"/>
    </location>
</feature>
<dbReference type="EMBL" id="CP051428">
    <property type="protein sequence ID" value="QJC53724.1"/>
    <property type="molecule type" value="Genomic_DNA"/>
</dbReference>
<dbReference type="PANTHER" id="PTHR43711:SF26">
    <property type="entry name" value="SENSOR HISTIDINE KINASE RCSC"/>
    <property type="match status" value="1"/>
</dbReference>
<keyword evidence="7 13" id="KW-0418">Kinase</keyword>
<evidence type="ECO:0000256" key="10">
    <source>
        <dbReference type="ARBA" id="ARBA00074306"/>
    </source>
</evidence>
<dbReference type="InterPro" id="IPR036097">
    <property type="entry name" value="HisK_dim/P_sf"/>
</dbReference>
<evidence type="ECO:0000256" key="5">
    <source>
        <dbReference type="ARBA" id="ARBA00022679"/>
    </source>
</evidence>
<evidence type="ECO:0000256" key="8">
    <source>
        <dbReference type="ARBA" id="ARBA00022840"/>
    </source>
</evidence>
<reference evidence="13 14" key="1">
    <citation type="submission" date="2020-04" db="EMBL/GenBank/DDBJ databases">
        <title>Novel Paenibacillus strain UniB2 isolated from commercial digestive syrup.</title>
        <authorList>
            <person name="Thorat V."/>
            <person name="Kirdat K."/>
            <person name="Tiwarekar B."/>
            <person name="Yadav A."/>
        </authorList>
    </citation>
    <scope>NUCLEOTIDE SEQUENCE [LARGE SCALE GENOMIC DNA]</scope>
    <source>
        <strain evidence="13 14">UniB2</strain>
    </source>
</reference>
<evidence type="ECO:0000256" key="2">
    <source>
        <dbReference type="ARBA" id="ARBA00006402"/>
    </source>
</evidence>
<dbReference type="InterPro" id="IPR005467">
    <property type="entry name" value="His_kinase_dom"/>
</dbReference>
<comment type="similarity">
    <text evidence="2">In the N-terminal section; belongs to the phytochrome family.</text>
</comment>
<dbReference type="GO" id="GO:0005524">
    <property type="term" value="F:ATP binding"/>
    <property type="evidence" value="ECO:0007669"/>
    <property type="project" value="UniProtKB-KW"/>
</dbReference>
<dbReference type="PANTHER" id="PTHR43711">
    <property type="entry name" value="TWO-COMPONENT HISTIDINE KINASE"/>
    <property type="match status" value="1"/>
</dbReference>
<dbReference type="InterPro" id="IPR003661">
    <property type="entry name" value="HisK_dim/P_dom"/>
</dbReference>
<feature type="transmembrane region" description="Helical" evidence="11">
    <location>
        <begin position="104"/>
        <end position="126"/>
    </location>
</feature>
<feature type="domain" description="Histidine kinase" evidence="12">
    <location>
        <begin position="240"/>
        <end position="464"/>
    </location>
</feature>
<protein>
    <recommendedName>
        <fullName evidence="10">Circadian input-output histidine kinase CikA</fullName>
        <ecNumber evidence="3">2.7.13.3</ecNumber>
    </recommendedName>
</protein>
<evidence type="ECO:0000256" key="9">
    <source>
        <dbReference type="ARBA" id="ARBA00023012"/>
    </source>
</evidence>
<evidence type="ECO:0000256" key="1">
    <source>
        <dbReference type="ARBA" id="ARBA00000085"/>
    </source>
</evidence>
<dbReference type="GO" id="GO:0000155">
    <property type="term" value="F:phosphorelay sensor kinase activity"/>
    <property type="evidence" value="ECO:0007669"/>
    <property type="project" value="InterPro"/>
</dbReference>
<dbReference type="SUPFAM" id="SSF47384">
    <property type="entry name" value="Homodimeric domain of signal transducing histidine kinase"/>
    <property type="match status" value="1"/>
</dbReference>
<evidence type="ECO:0000256" key="11">
    <source>
        <dbReference type="SAM" id="Phobius"/>
    </source>
</evidence>
<feature type="transmembrane region" description="Helical" evidence="11">
    <location>
        <begin position="138"/>
        <end position="160"/>
    </location>
</feature>
<dbReference type="AlphaFoldDB" id="A0A6H2H206"/>
<evidence type="ECO:0000256" key="7">
    <source>
        <dbReference type="ARBA" id="ARBA00022777"/>
    </source>
</evidence>